<comment type="caution">
    <text evidence="8">The sequence shown here is derived from an EMBL/GenBank/DDBJ whole genome shotgun (WGS) entry which is preliminary data.</text>
</comment>
<dbReference type="PROSITE" id="PS50157">
    <property type="entry name" value="ZINC_FINGER_C2H2_2"/>
    <property type="match status" value="2"/>
</dbReference>
<dbReference type="GO" id="GO:0005634">
    <property type="term" value="C:nucleus"/>
    <property type="evidence" value="ECO:0007669"/>
    <property type="project" value="UniProtKB-ARBA"/>
</dbReference>
<gene>
    <name evidence="8" type="ORF">BCR36DRAFT_325319</name>
</gene>
<sequence length="762" mass="86530">MEVYKSKMKKGSKDNMEGTVIVDGEVIKYKEYIVENKDQSGNKSGIKYKHKRIIRRYFCSKEGCRKSFTTSGHVIRHIHSCHLALRPFICKYPGCRSRFGRQDNLRQHYKVHFRKYPKIKFNYREVLTQKQIRELNISPEIMNVNNDELYQYRKSNKEKSDDNMDDNEKHNMVYQKMDHNQETCVLDQPIPSSFQNTKSEIVADDYRTDYSNTLYDDQTSYETPFSSTIYDDQASYSSTTYDDQISSSFVIEDEYKNLTSDLVVLPGTELVPTANESDIIDLEQKTLSKEKHFSLPEESSKRKEKTKTSTEDHPENDQEEGDTSSNPSNSVKMKIKMKNKMNKAPTFKNKQNHNTEIEMNWKLKNPMVDTNLNLTTENNTKDSQMDKDTSFPTSYASEYDVQYTLELDRSHPSMNNIPSTSQLTSLPIKMDNPKVGTLDPNNSNVLNISNVPAIMPSPFLKKVEPTSVISQQLFTSPSLNALNSLSLSNITNPNEHGTKASTLNKSDDESITIPGKITTLTPLSTTANTMISNNPSNRLMSSNNSFSISSLDSHSMVRPTPTVNRSNSLPNPQHTPIVALSSTSSNTTSSDYLDIIQLPPPMLSQDPDQRVNPSLPPPISISKNYFITHPSQASSPTTTLYGQNVLYQTIPTPLSSNPQQNVQVPFPSLDYSSSYDNTSSTSTTPSSSKVYLSNTSYHSVNPENTFQNTNPWLLEFQPITTPAYQNYPNYHLNSIENSDMEIMKKRLHTTTATQNIDSFYYI</sequence>
<proteinExistence type="predicted"/>
<protein>
    <recommendedName>
        <fullName evidence="7">C2H2-type domain-containing protein</fullName>
    </recommendedName>
</protein>
<name>A0A1Y1VBF6_9FUNG</name>
<dbReference type="GO" id="GO:0000978">
    <property type="term" value="F:RNA polymerase II cis-regulatory region sequence-specific DNA binding"/>
    <property type="evidence" value="ECO:0007669"/>
    <property type="project" value="TreeGrafter"/>
</dbReference>
<evidence type="ECO:0000256" key="1">
    <source>
        <dbReference type="ARBA" id="ARBA00022723"/>
    </source>
</evidence>
<organism evidence="8 9">
    <name type="scientific">Piromyces finnis</name>
    <dbReference type="NCBI Taxonomy" id="1754191"/>
    <lineage>
        <taxon>Eukaryota</taxon>
        <taxon>Fungi</taxon>
        <taxon>Fungi incertae sedis</taxon>
        <taxon>Chytridiomycota</taxon>
        <taxon>Chytridiomycota incertae sedis</taxon>
        <taxon>Neocallimastigomycetes</taxon>
        <taxon>Neocallimastigales</taxon>
        <taxon>Neocallimastigaceae</taxon>
        <taxon>Piromyces</taxon>
    </lineage>
</organism>
<feature type="compositionally biased region" description="Polar residues" evidence="6">
    <location>
        <begin position="561"/>
        <end position="573"/>
    </location>
</feature>
<dbReference type="SUPFAM" id="SSF57667">
    <property type="entry name" value="beta-beta-alpha zinc fingers"/>
    <property type="match status" value="1"/>
</dbReference>
<keyword evidence="2" id="KW-0677">Repeat</keyword>
<dbReference type="PANTHER" id="PTHR19818:SF139">
    <property type="entry name" value="PAIR-RULE PROTEIN ODD-PAIRED"/>
    <property type="match status" value="1"/>
</dbReference>
<evidence type="ECO:0000313" key="9">
    <source>
        <dbReference type="Proteomes" id="UP000193719"/>
    </source>
</evidence>
<dbReference type="Gene3D" id="3.30.160.60">
    <property type="entry name" value="Classic Zinc Finger"/>
    <property type="match status" value="1"/>
</dbReference>
<reference evidence="8 9" key="1">
    <citation type="submission" date="2016-08" db="EMBL/GenBank/DDBJ databases">
        <title>Genomes of anaerobic fungi encode conserved fungal cellulosomes for biomass hydrolysis.</title>
        <authorList>
            <consortium name="DOE Joint Genome Institute"/>
            <person name="Haitjema C.H."/>
            <person name="Gilmore S.P."/>
            <person name="Henske J.K."/>
            <person name="Solomon K.V."/>
            <person name="De Groot R."/>
            <person name="Kuo A."/>
            <person name="Mondo S.J."/>
            <person name="Salamov A.A."/>
            <person name="Labutti K."/>
            <person name="Zhao Z."/>
            <person name="Chiniquy J."/>
            <person name="Barry K."/>
            <person name="Brewer H.M."/>
            <person name="Purvine S.O."/>
            <person name="Wright A.T."/>
            <person name="Boxma B."/>
            <person name="Van Alen T."/>
            <person name="Hackstein J.H."/>
            <person name="Baker S.E."/>
            <person name="Grigoriev I.V."/>
            <person name="O'Malley M.A."/>
        </authorList>
    </citation>
    <scope>NUCLEOTIDE SEQUENCE [LARGE SCALE GENOMIC DNA]</scope>
    <source>
        <strain evidence="9">finn</strain>
    </source>
</reference>
<keyword evidence="9" id="KW-1185">Reference proteome</keyword>
<dbReference type="Proteomes" id="UP000193719">
    <property type="component" value="Unassembled WGS sequence"/>
</dbReference>
<dbReference type="PANTHER" id="PTHR19818">
    <property type="entry name" value="ZINC FINGER PROTEIN ZIC AND GLI"/>
    <property type="match status" value="1"/>
</dbReference>
<dbReference type="SMART" id="SM00355">
    <property type="entry name" value="ZnF_C2H2"/>
    <property type="match status" value="2"/>
</dbReference>
<evidence type="ECO:0000256" key="3">
    <source>
        <dbReference type="ARBA" id="ARBA00022771"/>
    </source>
</evidence>
<dbReference type="InterPro" id="IPR036236">
    <property type="entry name" value="Znf_C2H2_sf"/>
</dbReference>
<dbReference type="GO" id="GO:0045944">
    <property type="term" value="P:positive regulation of transcription by RNA polymerase II"/>
    <property type="evidence" value="ECO:0007669"/>
    <property type="project" value="UniProtKB-ARBA"/>
</dbReference>
<dbReference type="InterPro" id="IPR050329">
    <property type="entry name" value="GLI_C2H2-zinc-finger"/>
</dbReference>
<accession>A0A1Y1VBF6</accession>
<feature type="domain" description="C2H2-type" evidence="7">
    <location>
        <begin position="88"/>
        <end position="117"/>
    </location>
</feature>
<evidence type="ECO:0000256" key="5">
    <source>
        <dbReference type="PROSITE-ProRule" id="PRU00042"/>
    </source>
</evidence>
<feature type="domain" description="C2H2-type" evidence="7">
    <location>
        <begin position="57"/>
        <end position="87"/>
    </location>
</feature>
<evidence type="ECO:0000256" key="6">
    <source>
        <dbReference type="SAM" id="MobiDB-lite"/>
    </source>
</evidence>
<dbReference type="AlphaFoldDB" id="A0A1Y1VBF6"/>
<evidence type="ECO:0000259" key="7">
    <source>
        <dbReference type="PROSITE" id="PS50157"/>
    </source>
</evidence>
<keyword evidence="1" id="KW-0479">Metal-binding</keyword>
<dbReference type="STRING" id="1754191.A0A1Y1VBF6"/>
<reference evidence="8 9" key="2">
    <citation type="submission" date="2016-08" db="EMBL/GenBank/DDBJ databases">
        <title>Pervasive Adenine N6-methylation of Active Genes in Fungi.</title>
        <authorList>
            <consortium name="DOE Joint Genome Institute"/>
            <person name="Mondo S.J."/>
            <person name="Dannebaum R.O."/>
            <person name="Kuo R.C."/>
            <person name="Labutti K."/>
            <person name="Haridas S."/>
            <person name="Kuo A."/>
            <person name="Salamov A."/>
            <person name="Ahrendt S.R."/>
            <person name="Lipzen A."/>
            <person name="Sullivan W."/>
            <person name="Andreopoulos W.B."/>
            <person name="Clum A."/>
            <person name="Lindquist E."/>
            <person name="Daum C."/>
            <person name="Ramamoorthy G.K."/>
            <person name="Gryganskyi A."/>
            <person name="Culley D."/>
            <person name="Magnuson J.K."/>
            <person name="James T.Y."/>
            <person name="O'Malley M.A."/>
            <person name="Stajich J.E."/>
            <person name="Spatafora J.W."/>
            <person name="Visel A."/>
            <person name="Grigoriev I.V."/>
        </authorList>
    </citation>
    <scope>NUCLEOTIDE SEQUENCE [LARGE SCALE GENOMIC DNA]</scope>
    <source>
        <strain evidence="9">finn</strain>
    </source>
</reference>
<dbReference type="PROSITE" id="PS00028">
    <property type="entry name" value="ZINC_FINGER_C2H2_1"/>
    <property type="match status" value="2"/>
</dbReference>
<evidence type="ECO:0000313" key="8">
    <source>
        <dbReference type="EMBL" id="ORX51804.1"/>
    </source>
</evidence>
<dbReference type="GO" id="GO:0000981">
    <property type="term" value="F:DNA-binding transcription factor activity, RNA polymerase II-specific"/>
    <property type="evidence" value="ECO:0007669"/>
    <property type="project" value="TreeGrafter"/>
</dbReference>
<keyword evidence="3 5" id="KW-0863">Zinc-finger</keyword>
<keyword evidence="4" id="KW-0862">Zinc</keyword>
<evidence type="ECO:0000256" key="2">
    <source>
        <dbReference type="ARBA" id="ARBA00022737"/>
    </source>
</evidence>
<evidence type="ECO:0000256" key="4">
    <source>
        <dbReference type="ARBA" id="ARBA00022833"/>
    </source>
</evidence>
<feature type="compositionally biased region" description="Basic and acidic residues" evidence="6">
    <location>
        <begin position="290"/>
        <end position="316"/>
    </location>
</feature>
<feature type="region of interest" description="Disordered" evidence="6">
    <location>
        <begin position="550"/>
        <end position="573"/>
    </location>
</feature>
<dbReference type="EMBL" id="MCFH01000017">
    <property type="protein sequence ID" value="ORX51804.1"/>
    <property type="molecule type" value="Genomic_DNA"/>
</dbReference>
<dbReference type="OrthoDB" id="6365676at2759"/>
<feature type="region of interest" description="Disordered" evidence="6">
    <location>
        <begin position="290"/>
        <end position="330"/>
    </location>
</feature>
<dbReference type="InterPro" id="IPR013087">
    <property type="entry name" value="Znf_C2H2_type"/>
</dbReference>
<dbReference type="GO" id="GO:0008270">
    <property type="term" value="F:zinc ion binding"/>
    <property type="evidence" value="ECO:0007669"/>
    <property type="project" value="UniProtKB-KW"/>
</dbReference>